<sequence length="86" mass="10407">MKIMFFKHRNPHAVEELGNQKLLELIYNVKDSWDHAKETEHAVYEGQVDNELYSRTKLQEQKYLYLYTKARRNHLHGYLNDSVIKQ</sequence>
<dbReference type="Pfam" id="PF10704">
    <property type="entry name" value="DUF2508"/>
    <property type="match status" value="1"/>
</dbReference>
<proteinExistence type="predicted"/>
<reference evidence="1 2" key="1">
    <citation type="journal article" date="2015" name="Genome Announc.">
        <title>Expanding the biotechnology potential of lactobacilli through comparative genomics of 213 strains and associated genera.</title>
        <authorList>
            <person name="Sun Z."/>
            <person name="Harris H.M."/>
            <person name="McCann A."/>
            <person name="Guo C."/>
            <person name="Argimon S."/>
            <person name="Zhang W."/>
            <person name="Yang X."/>
            <person name="Jeffery I.B."/>
            <person name="Cooney J.C."/>
            <person name="Kagawa T.F."/>
            <person name="Liu W."/>
            <person name="Song Y."/>
            <person name="Salvetti E."/>
            <person name="Wrobel A."/>
            <person name="Rasinkangas P."/>
            <person name="Parkhill J."/>
            <person name="Rea M.C."/>
            <person name="O'Sullivan O."/>
            <person name="Ritari J."/>
            <person name="Douillard F.P."/>
            <person name="Paul Ross R."/>
            <person name="Yang R."/>
            <person name="Briner A.E."/>
            <person name="Felis G.E."/>
            <person name="de Vos W.M."/>
            <person name="Barrangou R."/>
            <person name="Klaenhammer T.R."/>
            <person name="Caufield P.W."/>
            <person name="Cui Y."/>
            <person name="Zhang H."/>
            <person name="O'Toole P.W."/>
        </authorList>
    </citation>
    <scope>NUCLEOTIDE SEQUENCE [LARGE SCALE GENOMIC DNA]</scope>
    <source>
        <strain evidence="1 2">DSM 13345</strain>
    </source>
</reference>
<protein>
    <recommendedName>
        <fullName evidence="3">DUF2508 domain-containing protein</fullName>
    </recommendedName>
</protein>
<organism evidence="1 2">
    <name type="scientific">Limosilactobacillus mucosae DSM 13345</name>
    <dbReference type="NCBI Taxonomy" id="1423771"/>
    <lineage>
        <taxon>Bacteria</taxon>
        <taxon>Bacillati</taxon>
        <taxon>Bacillota</taxon>
        <taxon>Bacilli</taxon>
        <taxon>Lactobacillales</taxon>
        <taxon>Lactobacillaceae</taxon>
        <taxon>Limosilactobacillus</taxon>
    </lineage>
</organism>
<dbReference type="EMBL" id="AZEQ01000001">
    <property type="protein sequence ID" value="KRL27538.1"/>
    <property type="molecule type" value="Genomic_DNA"/>
</dbReference>
<dbReference type="InterPro" id="IPR019644">
    <property type="entry name" value="DUF2508"/>
</dbReference>
<dbReference type="Proteomes" id="UP000050901">
    <property type="component" value="Unassembled WGS sequence"/>
</dbReference>
<evidence type="ECO:0000313" key="2">
    <source>
        <dbReference type="Proteomes" id="UP000050901"/>
    </source>
</evidence>
<dbReference type="PATRIC" id="fig|1423771.3.peg.53"/>
<evidence type="ECO:0008006" key="3">
    <source>
        <dbReference type="Google" id="ProtNLM"/>
    </source>
</evidence>
<comment type="caution">
    <text evidence="1">The sequence shown here is derived from an EMBL/GenBank/DDBJ whole genome shotgun (WGS) entry which is preliminary data.</text>
</comment>
<dbReference type="AlphaFoldDB" id="A0A0R1PBP5"/>
<accession>A0A0R1PBP5</accession>
<evidence type="ECO:0000313" key="1">
    <source>
        <dbReference type="EMBL" id="KRL27538.1"/>
    </source>
</evidence>
<name>A0A0R1PBP5_LIMMU</name>
<gene>
    <name evidence="1" type="ORF">FC47_GL000053</name>
</gene>